<dbReference type="AlphaFoldDB" id="Q9PEA0"/>
<dbReference type="STRING" id="160492.XF_1128"/>
<dbReference type="PIR" id="G82718">
    <property type="entry name" value="G82718"/>
</dbReference>
<proteinExistence type="predicted"/>
<dbReference type="HOGENOM" id="CLU_219846_0_0_6"/>
<dbReference type="KEGG" id="xfa:XF_1128"/>
<evidence type="ECO:0000313" key="2">
    <source>
        <dbReference type="Proteomes" id="UP000000812"/>
    </source>
</evidence>
<reference evidence="1 2" key="1">
    <citation type="journal article" date="2000" name="Nature">
        <title>The genome sequence of the plant pathogen Xylella fastidiosa.</title>
        <authorList>
            <person name="Simpson A.J."/>
            <person name="Reinach F.C."/>
            <person name="Arruda P."/>
            <person name="Abreu F.A."/>
            <person name="Acencio M."/>
            <person name="Alvarenga R."/>
            <person name="Alves L.M."/>
            <person name="Araya J.E."/>
            <person name="Baia G.S."/>
            <person name="Baptista C.S."/>
            <person name="Barros M.H."/>
            <person name="Bonaccorsi E.D."/>
            <person name="Bordin S."/>
            <person name="Bove J.M."/>
            <person name="Briones M.R."/>
            <person name="Bueno M.R."/>
            <person name="Camargo A.A."/>
            <person name="Camargo L.E."/>
            <person name="Carraro D.M."/>
            <person name="Carrer H."/>
            <person name="Colauto N.B."/>
            <person name="Colombo C."/>
            <person name="Costa F.F."/>
            <person name="Costa M.C."/>
            <person name="Costa-Neto C.M."/>
            <person name="Coutinho L.L."/>
            <person name="Cristofani M."/>
            <person name="Dias-Neto E."/>
            <person name="Docena C."/>
            <person name="El-Dorry H."/>
            <person name="Facincani A.P."/>
            <person name="Ferreira A.J."/>
            <person name="Ferreira V.C."/>
            <person name="Ferro J.A."/>
            <person name="Fraga J.S."/>
            <person name="Franca S.C."/>
            <person name="Franco M.C."/>
            <person name="Frohme M."/>
            <person name="Furlan L.R."/>
            <person name="Garnier M."/>
            <person name="Goldman G.H."/>
            <person name="Goldman M.H."/>
            <person name="Gomes S.L."/>
            <person name="Gruber A."/>
            <person name="Ho P.L."/>
            <person name="Hoheisel J.D."/>
            <person name="Junqueira M.L."/>
            <person name="Kemper E.L."/>
            <person name="Kitajima J.P."/>
            <person name="Krieger J.E."/>
            <person name="Kuramae E.E."/>
            <person name="Laigret F."/>
            <person name="Lambais M.R."/>
            <person name="Leite L.C."/>
            <person name="Lemos E.G."/>
            <person name="Lemos M.V."/>
            <person name="Lopes S.A."/>
            <person name="Lopes C.R."/>
            <person name="Machado J.A."/>
            <person name="Machado M.A."/>
            <person name="Madeira A.M."/>
            <person name="Madeira H.M."/>
            <person name="Marino C.L."/>
            <person name="Marques M.V."/>
            <person name="Martins E.A."/>
            <person name="Martins E.M."/>
            <person name="Matsukuma A.Y."/>
            <person name="Menck C.F."/>
            <person name="Miracca E.C."/>
            <person name="Miyaki C.Y."/>
            <person name="Monteriro-Vitorello C.B."/>
            <person name="Moon D.H."/>
            <person name="Nagai M.A."/>
            <person name="Nascimento A.L."/>
            <person name="Netto L.E."/>
            <person name="Nhani A.Jr."/>
            <person name="Nobrega F.G."/>
            <person name="Nunes L.R."/>
            <person name="Oliveira M.A."/>
            <person name="de Oliveira M.C."/>
            <person name="de Oliveira R.C."/>
            <person name="Palmieri D.A."/>
            <person name="Paris A."/>
            <person name="Peixoto B.R."/>
            <person name="Pereira G.A."/>
            <person name="Pereira H.A.Jr."/>
            <person name="Pesquero J.B."/>
            <person name="Quaggio R.B."/>
            <person name="Roberto P.G."/>
            <person name="Rodrigues V."/>
            <person name="de M Rosa A.J."/>
            <person name="de Rosa V.E.Jr."/>
            <person name="de Sa R.G."/>
            <person name="Santelli R.V."/>
            <person name="Sawasaki H.E."/>
            <person name="da Silva A.C."/>
            <person name="da Silva A.M."/>
            <person name="da Silva F.R."/>
            <person name="da Silva W.A.Jr."/>
            <person name="da Silveira J.F."/>
            <person name="Silvestri M.L."/>
            <person name="Siqueira W.J."/>
            <person name="de Souza A.A."/>
            <person name="de Souza A.P."/>
            <person name="Terenzi M.F."/>
            <person name="Truffi D."/>
            <person name="Tsai S.M."/>
            <person name="Tsuhako M.H."/>
            <person name="Vallada H."/>
            <person name="Van Sluys M.A."/>
            <person name="Verjovski-Almeida S."/>
            <person name="Vettore A.L."/>
            <person name="Zago M.A."/>
            <person name="Zatz M."/>
            <person name="Meidanis J."/>
            <person name="Setubal J.C."/>
        </authorList>
    </citation>
    <scope>NUCLEOTIDE SEQUENCE [LARGE SCALE GENOMIC DNA]</scope>
    <source>
        <strain evidence="1 2">9a5c</strain>
    </source>
</reference>
<accession>Q9PEA0</accession>
<evidence type="ECO:0000313" key="1">
    <source>
        <dbReference type="EMBL" id="AAF83938.1"/>
    </source>
</evidence>
<sequence>MVEGFFLVLLMVVIGGAAEVAVSIDVRIEEKMRLTSETA</sequence>
<protein>
    <submittedName>
        <fullName evidence="1">Uncharacterized protein</fullName>
    </submittedName>
</protein>
<dbReference type="Proteomes" id="UP000000812">
    <property type="component" value="Chromosome"/>
</dbReference>
<organism evidence="1 2">
    <name type="scientific">Xylella fastidiosa (strain 9a5c)</name>
    <dbReference type="NCBI Taxonomy" id="160492"/>
    <lineage>
        <taxon>Bacteria</taxon>
        <taxon>Pseudomonadati</taxon>
        <taxon>Pseudomonadota</taxon>
        <taxon>Gammaproteobacteria</taxon>
        <taxon>Lysobacterales</taxon>
        <taxon>Lysobacteraceae</taxon>
        <taxon>Xylella</taxon>
    </lineage>
</organism>
<name>Q9PEA0_XYLFA</name>
<gene>
    <name evidence="1" type="ordered locus">XF_1128</name>
</gene>
<dbReference type="EMBL" id="AE003849">
    <property type="protein sequence ID" value="AAF83938.1"/>
    <property type="molecule type" value="Genomic_DNA"/>
</dbReference>